<keyword evidence="5" id="KW-0479">Metal-binding</keyword>
<evidence type="ECO:0000313" key="14">
    <source>
        <dbReference type="EMBL" id="KAK9500734.1"/>
    </source>
</evidence>
<comment type="similarity">
    <text evidence="3">Belongs to the CRBN family.</text>
</comment>
<gene>
    <name evidence="14" type="ORF">O3M35_001939</name>
</gene>
<comment type="function">
    <text evidence="11">Substrate recognition component of a DCX (DDB1-CUL4-X-box) E3 protein ligase complex that mediates the ubiquitination and subsequent proteasomal degradation of target proteins. Has an essential role in mediating growth by negatively regulating insulin signaling. It also has a role in maintaining presynaptic function in the neuromuscular junction synapses of third-instar larvae.</text>
</comment>
<dbReference type="InterPro" id="IPR046336">
    <property type="entry name" value="Lon_prtase_N_sf"/>
</dbReference>
<dbReference type="FunFam" id="2.170.150.20:FF:000005">
    <property type="entry name" value="Blast:Protein cereblon homolog"/>
    <property type="match status" value="1"/>
</dbReference>
<keyword evidence="9" id="KW-0539">Nucleus</keyword>
<reference evidence="14 15" key="1">
    <citation type="submission" date="2022-12" db="EMBL/GenBank/DDBJ databases">
        <title>Chromosome-level genome assembly of true bugs.</title>
        <authorList>
            <person name="Ma L."/>
            <person name="Li H."/>
        </authorList>
    </citation>
    <scope>NUCLEOTIDE SEQUENCE [LARGE SCALE GENOMIC DNA]</scope>
    <source>
        <strain evidence="14">Lab_2022b</strain>
    </source>
</reference>
<evidence type="ECO:0000256" key="1">
    <source>
        <dbReference type="ARBA" id="ARBA00004123"/>
    </source>
</evidence>
<organism evidence="14 15">
    <name type="scientific">Rhynocoris fuscipes</name>
    <dbReference type="NCBI Taxonomy" id="488301"/>
    <lineage>
        <taxon>Eukaryota</taxon>
        <taxon>Metazoa</taxon>
        <taxon>Ecdysozoa</taxon>
        <taxon>Arthropoda</taxon>
        <taxon>Hexapoda</taxon>
        <taxon>Insecta</taxon>
        <taxon>Pterygota</taxon>
        <taxon>Neoptera</taxon>
        <taxon>Paraneoptera</taxon>
        <taxon>Hemiptera</taxon>
        <taxon>Heteroptera</taxon>
        <taxon>Panheteroptera</taxon>
        <taxon>Cimicomorpha</taxon>
        <taxon>Reduviidae</taxon>
        <taxon>Harpactorinae</taxon>
        <taxon>Harpactorini</taxon>
        <taxon>Rhynocoris</taxon>
    </lineage>
</organism>
<evidence type="ECO:0000256" key="11">
    <source>
        <dbReference type="ARBA" id="ARBA00046075"/>
    </source>
</evidence>
<protein>
    <recommendedName>
        <fullName evidence="4">Protein cereblon</fullName>
    </recommendedName>
    <alternativeName>
        <fullName evidence="10">Protein ohgata</fullName>
    </alternativeName>
</protein>
<comment type="pathway">
    <text evidence="2">Protein modification; protein ubiquitination.</text>
</comment>
<comment type="subunit">
    <text evidence="12">Likely a component of a DCX (DDB1-CUL4-X-box) protein ligase complex. May interact with pic/DDB1.</text>
</comment>
<dbReference type="Proteomes" id="UP001461498">
    <property type="component" value="Unassembled WGS sequence"/>
</dbReference>
<dbReference type="Gene3D" id="1.20.58.1480">
    <property type="match status" value="1"/>
</dbReference>
<proteinExistence type="inferred from homology"/>
<dbReference type="InterPro" id="IPR003111">
    <property type="entry name" value="Lon_prtase_N"/>
</dbReference>
<evidence type="ECO:0000256" key="5">
    <source>
        <dbReference type="ARBA" id="ARBA00022723"/>
    </source>
</evidence>
<comment type="subcellular location">
    <subcellularLocation>
        <location evidence="1">Nucleus</location>
    </subcellularLocation>
</comment>
<dbReference type="GO" id="GO:0005634">
    <property type="term" value="C:nucleus"/>
    <property type="evidence" value="ECO:0007669"/>
    <property type="project" value="UniProtKB-SubCell"/>
</dbReference>
<dbReference type="SUPFAM" id="SSF88697">
    <property type="entry name" value="PUA domain-like"/>
    <property type="match status" value="1"/>
</dbReference>
<dbReference type="Pfam" id="PF03226">
    <property type="entry name" value="Yippee-Mis18"/>
    <property type="match status" value="1"/>
</dbReference>
<dbReference type="InterPro" id="IPR004910">
    <property type="entry name" value="Yippee/Mis18/Cereblon"/>
</dbReference>
<dbReference type="Pfam" id="PF02190">
    <property type="entry name" value="LON_substr_bdg"/>
    <property type="match status" value="1"/>
</dbReference>
<evidence type="ECO:0000259" key="13">
    <source>
        <dbReference type="PROSITE" id="PS51788"/>
    </source>
</evidence>
<evidence type="ECO:0000256" key="7">
    <source>
        <dbReference type="ARBA" id="ARBA00022833"/>
    </source>
</evidence>
<dbReference type="GO" id="GO:0046872">
    <property type="term" value="F:metal ion binding"/>
    <property type="evidence" value="ECO:0007669"/>
    <property type="project" value="UniProtKB-KW"/>
</dbReference>
<keyword evidence="6" id="KW-0833">Ubl conjugation pathway</keyword>
<dbReference type="InterPro" id="IPR034750">
    <property type="entry name" value="CULT"/>
</dbReference>
<keyword evidence="7" id="KW-0862">Zinc</keyword>
<evidence type="ECO:0000256" key="6">
    <source>
        <dbReference type="ARBA" id="ARBA00022786"/>
    </source>
</evidence>
<dbReference type="AlphaFoldDB" id="A0AAW1CQ73"/>
<evidence type="ECO:0000313" key="15">
    <source>
        <dbReference type="Proteomes" id="UP001461498"/>
    </source>
</evidence>
<dbReference type="CDD" id="cd15777">
    <property type="entry name" value="CRBN_C_like"/>
    <property type="match status" value="1"/>
</dbReference>
<evidence type="ECO:0000256" key="4">
    <source>
        <dbReference type="ARBA" id="ARBA00014394"/>
    </source>
</evidence>
<accession>A0AAW1CQ73</accession>
<evidence type="ECO:0000256" key="12">
    <source>
        <dbReference type="ARBA" id="ARBA00046796"/>
    </source>
</evidence>
<evidence type="ECO:0000256" key="2">
    <source>
        <dbReference type="ARBA" id="ARBA00004906"/>
    </source>
</evidence>
<dbReference type="EMBL" id="JAPXFL010000010">
    <property type="protein sequence ID" value="KAK9500734.1"/>
    <property type="molecule type" value="Genomic_DNA"/>
</dbReference>
<dbReference type="PROSITE" id="PS51788">
    <property type="entry name" value="CULT"/>
    <property type="match status" value="1"/>
</dbReference>
<dbReference type="InterPro" id="IPR015947">
    <property type="entry name" value="PUA-like_sf"/>
</dbReference>
<dbReference type="Gene3D" id="2.170.150.20">
    <property type="entry name" value="Peptide methionine sulfoxide reductase"/>
    <property type="match status" value="1"/>
</dbReference>
<feature type="domain" description="CULT" evidence="13">
    <location>
        <begin position="262"/>
        <end position="369"/>
    </location>
</feature>
<keyword evidence="15" id="KW-1185">Reference proteome</keyword>
<evidence type="ECO:0000256" key="10">
    <source>
        <dbReference type="ARBA" id="ARBA00030079"/>
    </source>
</evidence>
<dbReference type="SMART" id="SM00464">
    <property type="entry name" value="LON"/>
    <property type="match status" value="1"/>
</dbReference>
<sequence length="382" mass="43947">MDTQAETFNEDLPPEHSYLGENLESVSGRVILTEGSYVTLPLLPRSYGTLVPGQTFPMTVRDTGRSYLFRKCVETNHTFGCISNRYRSYRDDIGEGSYGTTAEIYEFSDDFGTVCIKAKARQRFKLIKTKRNEGGLLIGELKILPEINLNKPLSSIQCGSLNRVRTTRKEKCYAWEAFLTPWPKWVYDQYDIDKLKDRVDKELRFLKQGLRKDKGKVIMPSDPTELSFWLATHLDAEERYHVNKLDSPIQRIRWQLSLMNKCQQYYCFGCQTQIGQQSDVFAMSIEGAQGIYVNPEGYLHDTMTLINATNLVLISTPSTEFSWFPGYAWSIAVCANCHKHIGWQFIAQKPKLQPRKFYGLTRSSLITKISRDNQQDCDLPVM</sequence>
<name>A0AAW1CQ73_9HEMI</name>
<evidence type="ECO:0000256" key="3">
    <source>
        <dbReference type="ARBA" id="ARBA00005293"/>
    </source>
</evidence>
<evidence type="ECO:0000256" key="9">
    <source>
        <dbReference type="ARBA" id="ARBA00023242"/>
    </source>
</evidence>
<dbReference type="Gene3D" id="2.30.130.40">
    <property type="entry name" value="LON domain-like"/>
    <property type="match status" value="1"/>
</dbReference>
<evidence type="ECO:0000256" key="8">
    <source>
        <dbReference type="ARBA" id="ARBA00022843"/>
    </source>
</evidence>
<comment type="caution">
    <text evidence="14">The sequence shown here is derived from an EMBL/GenBank/DDBJ whole genome shotgun (WGS) entry which is preliminary data.</text>
</comment>
<keyword evidence="8" id="KW-0832">Ubl conjugation</keyword>